<dbReference type="InterPro" id="IPR013123">
    <property type="entry name" value="SpoU_subst-bd"/>
</dbReference>
<proteinExistence type="predicted"/>
<dbReference type="SMART" id="SM00967">
    <property type="entry name" value="SpoU_sub_bind"/>
    <property type="match status" value="1"/>
</dbReference>
<dbReference type="Gene3D" id="3.40.1280.10">
    <property type="match status" value="1"/>
</dbReference>
<keyword evidence="1 4" id="KW-0489">Methyltransferase</keyword>
<dbReference type="Pfam" id="PF08032">
    <property type="entry name" value="SpoU_sub_bind"/>
    <property type="match status" value="1"/>
</dbReference>
<dbReference type="InterPro" id="IPR001537">
    <property type="entry name" value="SpoU_MeTrfase"/>
</dbReference>
<dbReference type="InterPro" id="IPR029026">
    <property type="entry name" value="tRNA_m1G_MTases_N"/>
</dbReference>
<gene>
    <name evidence="4" type="ORF">SHI21_03255</name>
</gene>
<dbReference type="PANTHER" id="PTHR46429:SF2">
    <property type="entry name" value="TRNA_RRNA METHYLTRANSFERASE"/>
    <property type="match status" value="1"/>
</dbReference>
<evidence type="ECO:0000256" key="2">
    <source>
        <dbReference type="ARBA" id="ARBA00022679"/>
    </source>
</evidence>
<dbReference type="CDD" id="cd18095">
    <property type="entry name" value="SpoU-like_rRNA-MTase"/>
    <property type="match status" value="1"/>
</dbReference>
<organism evidence="4 5">
    <name type="scientific">Bacteriovorax antarcticus</name>
    <dbReference type="NCBI Taxonomy" id="3088717"/>
    <lineage>
        <taxon>Bacteria</taxon>
        <taxon>Pseudomonadati</taxon>
        <taxon>Bdellovibrionota</taxon>
        <taxon>Bacteriovoracia</taxon>
        <taxon>Bacteriovoracales</taxon>
        <taxon>Bacteriovoracaceae</taxon>
        <taxon>Bacteriovorax</taxon>
    </lineage>
</organism>
<name>A0ABU5VQ73_9BACT</name>
<protein>
    <submittedName>
        <fullName evidence="4">TrmH family RNA methyltransferase</fullName>
    </submittedName>
</protein>
<keyword evidence="2" id="KW-0808">Transferase</keyword>
<accession>A0ABU5VQ73</accession>
<dbReference type="InterPro" id="IPR029064">
    <property type="entry name" value="Ribosomal_eL30-like_sf"/>
</dbReference>
<dbReference type="SUPFAM" id="SSF75217">
    <property type="entry name" value="alpha/beta knot"/>
    <property type="match status" value="1"/>
</dbReference>
<reference evidence="4 5" key="1">
    <citation type="submission" date="2023-11" db="EMBL/GenBank/DDBJ databases">
        <title>A Novel Polar Bacteriovorax (B. antarcticus) Isolated from the Biocrust in Antarctica.</title>
        <authorList>
            <person name="Mun W."/>
            <person name="Choi S.Y."/>
            <person name="Mitchell R.J."/>
        </authorList>
    </citation>
    <scope>NUCLEOTIDE SEQUENCE [LARGE SCALE GENOMIC DNA]</scope>
    <source>
        <strain evidence="4 5">PP10</strain>
    </source>
</reference>
<dbReference type="SUPFAM" id="SSF55315">
    <property type="entry name" value="L30e-like"/>
    <property type="match status" value="1"/>
</dbReference>
<dbReference type="InterPro" id="IPR029028">
    <property type="entry name" value="Alpha/beta_knot_MTases"/>
</dbReference>
<sequence length="257" mass="28748">MSKKINGSQTVEIRIYGENACLAVFKNRPEDIIQLFLTKEMMKRFPHVTKYCAQNKKAYHIVERSELEKMTKATHHEDICMLIKKAASRPLETYLSMKNEKSLIIALENVANPHNIGAILRNAAHFGADAILVSDKKIAESASSIRTSEGGSEFVEIFETKDFKKSIALLAKNKYQVITTSSHAKSSLYDLVWEKKAVVVFGEEATGLSKDLMQTGTTIKIPGTDNVESLNVSVASAVILSDYYQKVKTNEINPRFK</sequence>
<dbReference type="RefSeq" id="WP_323574686.1">
    <property type="nucleotide sequence ID" value="NZ_JAYGJQ010000001.1"/>
</dbReference>
<dbReference type="InterPro" id="IPR004441">
    <property type="entry name" value="rRNA_MeTrfase_TrmH"/>
</dbReference>
<comment type="caution">
    <text evidence="4">The sequence shown here is derived from an EMBL/GenBank/DDBJ whole genome shotgun (WGS) entry which is preliminary data.</text>
</comment>
<dbReference type="Gene3D" id="3.30.1330.30">
    <property type="match status" value="1"/>
</dbReference>
<evidence type="ECO:0000313" key="5">
    <source>
        <dbReference type="Proteomes" id="UP001302274"/>
    </source>
</evidence>
<dbReference type="Pfam" id="PF00588">
    <property type="entry name" value="SpoU_methylase"/>
    <property type="match status" value="1"/>
</dbReference>
<feature type="domain" description="RNA 2-O ribose methyltransferase substrate binding" evidence="3">
    <location>
        <begin position="14"/>
        <end position="89"/>
    </location>
</feature>
<dbReference type="GO" id="GO:0032259">
    <property type="term" value="P:methylation"/>
    <property type="evidence" value="ECO:0007669"/>
    <property type="project" value="UniProtKB-KW"/>
</dbReference>
<dbReference type="GO" id="GO:0008168">
    <property type="term" value="F:methyltransferase activity"/>
    <property type="evidence" value="ECO:0007669"/>
    <property type="project" value="UniProtKB-KW"/>
</dbReference>
<dbReference type="PANTHER" id="PTHR46429">
    <property type="entry name" value="23S RRNA (GUANOSINE-2'-O-)-METHYLTRANSFERASE RLMB"/>
    <property type="match status" value="1"/>
</dbReference>
<dbReference type="Proteomes" id="UP001302274">
    <property type="component" value="Unassembled WGS sequence"/>
</dbReference>
<evidence type="ECO:0000313" key="4">
    <source>
        <dbReference type="EMBL" id="MEA9355198.1"/>
    </source>
</evidence>
<keyword evidence="5" id="KW-1185">Reference proteome</keyword>
<evidence type="ECO:0000256" key="1">
    <source>
        <dbReference type="ARBA" id="ARBA00022603"/>
    </source>
</evidence>
<dbReference type="EMBL" id="JAYGJQ010000001">
    <property type="protein sequence ID" value="MEA9355198.1"/>
    <property type="molecule type" value="Genomic_DNA"/>
</dbReference>
<evidence type="ECO:0000259" key="3">
    <source>
        <dbReference type="SMART" id="SM00967"/>
    </source>
</evidence>